<feature type="chain" id="PRO_5041711946" description="YdgH/BhsA/McbA-like domain-containing protein" evidence="1">
    <location>
        <begin position="21"/>
        <end position="97"/>
    </location>
</feature>
<dbReference type="InterPro" id="IPR010854">
    <property type="entry name" value="YdgH/BhsA/McbA-like_dom"/>
</dbReference>
<feature type="domain" description="YdgH/BhsA/McbA-like" evidence="2">
    <location>
        <begin position="56"/>
        <end position="97"/>
    </location>
</feature>
<proteinExistence type="predicted"/>
<comment type="caution">
    <text evidence="3">The sequence shown here is derived from an EMBL/GenBank/DDBJ whole genome shotgun (WGS) entry which is preliminary data.</text>
</comment>
<accession>A0AA87CPP7</accession>
<keyword evidence="1" id="KW-0732">Signal</keyword>
<dbReference type="EMBL" id="ABJD02000102">
    <property type="protein sequence ID" value="EDU58259.1"/>
    <property type="molecule type" value="Genomic_DNA"/>
</dbReference>
<organism evidence="3 4">
    <name type="scientific">Providencia stuartii ATCC 25827</name>
    <dbReference type="NCBI Taxonomy" id="471874"/>
    <lineage>
        <taxon>Bacteria</taxon>
        <taxon>Pseudomonadati</taxon>
        <taxon>Pseudomonadota</taxon>
        <taxon>Gammaproteobacteria</taxon>
        <taxon>Enterobacterales</taxon>
        <taxon>Morganellaceae</taxon>
        <taxon>Providencia</taxon>
    </lineage>
</organism>
<evidence type="ECO:0000256" key="1">
    <source>
        <dbReference type="SAM" id="SignalP"/>
    </source>
</evidence>
<gene>
    <name evidence="3" type="ORF">PROSTU_03994</name>
</gene>
<sequence length="97" mass="10491">MMKKIIALFVLSLVSYQGVAANNQIYSQQASSKVTENYLSVDTHKKILSSATFIGDASLSSIETQAQETAKKIGASSYKIVGASGETKLRGHVIFYQ</sequence>
<protein>
    <recommendedName>
        <fullName evidence="2">YdgH/BhsA/McbA-like domain-containing protein</fullName>
    </recommendedName>
</protein>
<dbReference type="RefSeq" id="WP_004915949.1">
    <property type="nucleotide sequence ID" value="NZ_DS607635.1"/>
</dbReference>
<dbReference type="SUPFAM" id="SSF159871">
    <property type="entry name" value="YdgH-like"/>
    <property type="match status" value="1"/>
</dbReference>
<evidence type="ECO:0000313" key="3">
    <source>
        <dbReference type="EMBL" id="EDU58259.1"/>
    </source>
</evidence>
<reference evidence="4" key="2">
    <citation type="submission" date="2008-04" db="EMBL/GenBank/DDBJ databases">
        <title>Draft genome sequence of Providencia stuartii(ATCC 25827).</title>
        <authorList>
            <person name="Sudarsanam P."/>
            <person name="Ley R."/>
            <person name="Guruge J."/>
            <person name="Turnbaugh P.J."/>
            <person name="Mahowald M."/>
            <person name="Liep D."/>
            <person name="Gordon J."/>
        </authorList>
    </citation>
    <scope>NUCLEOTIDE SEQUENCE [LARGE SCALE GENOMIC DNA]</scope>
    <source>
        <strain evidence="4">ATCC 25827</strain>
    </source>
</reference>
<reference evidence="3 4" key="3">
    <citation type="submission" date="2008-05" db="EMBL/GenBank/DDBJ databases">
        <authorList>
            <person name="Fulton L."/>
            <person name="Clifton S."/>
            <person name="Fulton B."/>
            <person name="Xu J."/>
            <person name="Minx P."/>
            <person name="Pepin K.H."/>
            <person name="Johnson M."/>
            <person name="Thiruvilangam P."/>
            <person name="Bhonagiri V."/>
            <person name="Nash W.E."/>
            <person name="Mardis E.R."/>
            <person name="Wilson R.K."/>
        </authorList>
    </citation>
    <scope>NUCLEOTIDE SEQUENCE [LARGE SCALE GENOMIC DNA]</scope>
    <source>
        <strain evidence="3 4">ATCC 25827</strain>
    </source>
</reference>
<name>A0AA87CPP7_PROST</name>
<evidence type="ECO:0000313" key="4">
    <source>
        <dbReference type="Proteomes" id="UP000004506"/>
    </source>
</evidence>
<dbReference type="Pfam" id="PF07338">
    <property type="entry name" value="YdgH_BhsA-like"/>
    <property type="match status" value="1"/>
</dbReference>
<dbReference type="AlphaFoldDB" id="A0AA87CPP7"/>
<dbReference type="InterPro" id="IPR036275">
    <property type="entry name" value="YdgH-like_sf"/>
</dbReference>
<evidence type="ECO:0000259" key="2">
    <source>
        <dbReference type="Pfam" id="PF07338"/>
    </source>
</evidence>
<reference evidence="4" key="1">
    <citation type="submission" date="2008-04" db="EMBL/GenBank/DDBJ databases">
        <title>Draft genome sequence of Providencia stuartii (ATCC 25827).</title>
        <authorList>
            <person name="Sudarsanam P."/>
            <person name="Ley R."/>
            <person name="Guruge J."/>
            <person name="Turnbaugh P.J."/>
            <person name="Mahowald M."/>
            <person name="Liep D."/>
            <person name="Gordon J."/>
        </authorList>
    </citation>
    <scope>NUCLEOTIDE SEQUENCE [LARGE SCALE GENOMIC DNA]</scope>
    <source>
        <strain evidence="4">ATCC 25827</strain>
    </source>
</reference>
<dbReference type="Proteomes" id="UP000004506">
    <property type="component" value="Unassembled WGS sequence"/>
</dbReference>
<feature type="signal peptide" evidence="1">
    <location>
        <begin position="1"/>
        <end position="20"/>
    </location>
</feature>